<name>A0A4V2DZQ1_9PROT</name>
<comment type="similarity">
    <text evidence="1">Belongs to the UDPGP type 2 family.</text>
</comment>
<keyword evidence="4 11" id="KW-0808">Transferase</keyword>
<evidence type="ECO:0000313" key="11">
    <source>
        <dbReference type="EMBL" id="RZI45837.1"/>
    </source>
</evidence>
<dbReference type="PANTHER" id="PTHR43197:SF1">
    <property type="entry name" value="UTP--GLUCOSE-1-PHOSPHATE URIDYLYLTRANSFERASE"/>
    <property type="match status" value="1"/>
</dbReference>
<accession>A0A4V2DZQ1</accession>
<dbReference type="Pfam" id="PF00483">
    <property type="entry name" value="NTP_transferase"/>
    <property type="match status" value="1"/>
</dbReference>
<feature type="domain" description="Nucleotidyl transferase" evidence="10">
    <location>
        <begin position="12"/>
        <end position="268"/>
    </location>
</feature>
<organism evidence="11 12">
    <name type="scientific">Candidatus Finniella inopinata</name>
    <dbReference type="NCBI Taxonomy" id="1696036"/>
    <lineage>
        <taxon>Bacteria</taxon>
        <taxon>Pseudomonadati</taxon>
        <taxon>Pseudomonadota</taxon>
        <taxon>Alphaproteobacteria</taxon>
        <taxon>Holosporales</taxon>
        <taxon>Candidatus Paracaedibacteraceae</taxon>
        <taxon>Candidatus Finniella</taxon>
    </lineage>
</organism>
<keyword evidence="5 11" id="KW-0548">Nucleotidyltransferase</keyword>
<dbReference type="AlphaFoldDB" id="A0A4V2DZQ1"/>
<dbReference type="OrthoDB" id="9803306at2"/>
<dbReference type="SUPFAM" id="SSF53448">
    <property type="entry name" value="Nucleotide-diphospho-sugar transferases"/>
    <property type="match status" value="1"/>
</dbReference>
<evidence type="ECO:0000259" key="10">
    <source>
        <dbReference type="Pfam" id="PF00483"/>
    </source>
</evidence>
<dbReference type="Proteomes" id="UP000293550">
    <property type="component" value="Unassembled WGS sequence"/>
</dbReference>
<evidence type="ECO:0000256" key="8">
    <source>
        <dbReference type="ARBA" id="ARBA00032341"/>
    </source>
</evidence>
<dbReference type="Gene3D" id="3.90.550.10">
    <property type="entry name" value="Spore Coat Polysaccharide Biosynthesis Protein SpsA, Chain A"/>
    <property type="match status" value="1"/>
</dbReference>
<dbReference type="GO" id="GO:0006011">
    <property type="term" value="P:UDP-alpha-D-glucose metabolic process"/>
    <property type="evidence" value="ECO:0007669"/>
    <property type="project" value="InterPro"/>
</dbReference>
<evidence type="ECO:0000256" key="2">
    <source>
        <dbReference type="ARBA" id="ARBA00012415"/>
    </source>
</evidence>
<gene>
    <name evidence="11" type="ORF">EQU50_05225</name>
</gene>
<evidence type="ECO:0000256" key="5">
    <source>
        <dbReference type="ARBA" id="ARBA00022695"/>
    </source>
</evidence>
<evidence type="ECO:0000313" key="12">
    <source>
        <dbReference type="Proteomes" id="UP000293550"/>
    </source>
</evidence>
<evidence type="ECO:0000256" key="3">
    <source>
        <dbReference type="ARBA" id="ARBA00019048"/>
    </source>
</evidence>
<evidence type="ECO:0000256" key="7">
    <source>
        <dbReference type="ARBA" id="ARBA00031959"/>
    </source>
</evidence>
<dbReference type="InterPro" id="IPR005771">
    <property type="entry name" value="GalU_uridylyltTrfase_bac/arc"/>
</dbReference>
<dbReference type="InterPro" id="IPR029044">
    <property type="entry name" value="Nucleotide-diphossugar_trans"/>
</dbReference>
<comment type="catalytic activity">
    <reaction evidence="9">
        <text>alpha-D-glucose 1-phosphate + UTP + H(+) = UDP-alpha-D-glucose + diphosphate</text>
        <dbReference type="Rhea" id="RHEA:19889"/>
        <dbReference type="ChEBI" id="CHEBI:15378"/>
        <dbReference type="ChEBI" id="CHEBI:33019"/>
        <dbReference type="ChEBI" id="CHEBI:46398"/>
        <dbReference type="ChEBI" id="CHEBI:58601"/>
        <dbReference type="ChEBI" id="CHEBI:58885"/>
        <dbReference type="EC" id="2.7.7.9"/>
    </reaction>
</comment>
<evidence type="ECO:0000256" key="6">
    <source>
        <dbReference type="ARBA" id="ARBA00031455"/>
    </source>
</evidence>
<evidence type="ECO:0000256" key="9">
    <source>
        <dbReference type="ARBA" id="ARBA00048128"/>
    </source>
</evidence>
<dbReference type="PANTHER" id="PTHR43197">
    <property type="entry name" value="UTP--GLUCOSE-1-PHOSPHATE URIDYLYLTRANSFERASE"/>
    <property type="match status" value="1"/>
</dbReference>
<reference evidence="11 12" key="1">
    <citation type="submission" date="2018-10" db="EMBL/GenBank/DDBJ databases">
        <title>An updated phylogeny of the Alphaproteobacteria reveals that the parasitic Rickettsiales and Holosporales have independent origins.</title>
        <authorList>
            <person name="Munoz-Gomez S.A."/>
            <person name="Hess S."/>
            <person name="Burger G."/>
            <person name="Lang B.F."/>
            <person name="Susko E."/>
            <person name="Slamovits C.H."/>
            <person name="Roger A.J."/>
        </authorList>
    </citation>
    <scope>NUCLEOTIDE SEQUENCE [LARGE SCALE GENOMIC DNA]</scope>
    <source>
        <strain evidence="11">HOLO01</strain>
    </source>
</reference>
<dbReference type="GO" id="GO:0003983">
    <property type="term" value="F:UTP:glucose-1-phosphate uridylyltransferase activity"/>
    <property type="evidence" value="ECO:0007669"/>
    <property type="project" value="UniProtKB-EC"/>
</dbReference>
<evidence type="ECO:0000256" key="4">
    <source>
        <dbReference type="ARBA" id="ARBA00022679"/>
    </source>
</evidence>
<dbReference type="CDD" id="cd02541">
    <property type="entry name" value="UGPase_prokaryotic"/>
    <property type="match status" value="1"/>
</dbReference>
<comment type="caution">
    <text evidence="11">The sequence shown here is derived from an EMBL/GenBank/DDBJ whole genome shotgun (WGS) entry which is preliminary data.</text>
</comment>
<dbReference type="EMBL" id="SCFB01000006">
    <property type="protein sequence ID" value="RZI45837.1"/>
    <property type="molecule type" value="Genomic_DNA"/>
</dbReference>
<dbReference type="InterPro" id="IPR005835">
    <property type="entry name" value="NTP_transferase_dom"/>
</dbReference>
<evidence type="ECO:0000256" key="1">
    <source>
        <dbReference type="ARBA" id="ARBA00006890"/>
    </source>
</evidence>
<sequence>MNPIKTCIFPVAGLGSRFLPATKSIPKEMMVVVDKPLIQYAVEEAKAAGIERFIFVTSQGKTAIEDHFDSCPMLEMALRARGKVQELSLIEDIKLNPGQAIYIRQQAPLGLGHAVLCAQELVNEDAFAVILADDLVLADHPCLQQMTQAYSPLEGNMVGVMEVPYDHTNRYGILKTSQDADGQKIIAEAVVEKPAIDQAPSRIAVIGRYILNSQIFQHLRTQKPGAGGEIQLTDAIQAMIPRGLCGFRFQGQRFDCGTKEGWLEANMAFAYADPQLKDHLKAMLDKYHF</sequence>
<keyword evidence="12" id="KW-1185">Reference proteome</keyword>
<dbReference type="EC" id="2.7.7.9" evidence="2"/>
<proteinExistence type="inferred from homology"/>
<protein>
    <recommendedName>
        <fullName evidence="3">UTP--glucose-1-phosphate uridylyltransferase</fullName>
        <ecNumber evidence="2">2.7.7.9</ecNumber>
    </recommendedName>
    <alternativeName>
        <fullName evidence="6">Alpha-D-glucosyl-1-phosphate uridylyltransferase</fullName>
    </alternativeName>
    <alternativeName>
        <fullName evidence="7">UDP-glucose pyrophosphorylase</fullName>
    </alternativeName>
    <alternativeName>
        <fullName evidence="8">Uridine diphosphoglucose pyrophosphorylase</fullName>
    </alternativeName>
</protein>
<dbReference type="RefSeq" id="WP_130154090.1">
    <property type="nucleotide sequence ID" value="NZ_SCFB01000006.1"/>
</dbReference>